<name>A0A699ZL09_HAELA</name>
<dbReference type="Proteomes" id="UP000485058">
    <property type="component" value="Unassembled WGS sequence"/>
</dbReference>
<keyword evidence="2" id="KW-1185">Reference proteome</keyword>
<dbReference type="EMBL" id="BLLF01002254">
    <property type="protein sequence ID" value="GFH23363.1"/>
    <property type="molecule type" value="Genomic_DNA"/>
</dbReference>
<sequence>MVVEGTHTAEVLSLPPLVKPARRGKTFFTLGSVLRASETEQDAIAGLVARDTQPGAQLMQDGAQTDCQAA</sequence>
<protein>
    <submittedName>
        <fullName evidence="1">Uncharacterized protein</fullName>
    </submittedName>
</protein>
<accession>A0A699ZL09</accession>
<organism evidence="1 2">
    <name type="scientific">Haematococcus lacustris</name>
    <name type="common">Green alga</name>
    <name type="synonym">Haematococcus pluvialis</name>
    <dbReference type="NCBI Taxonomy" id="44745"/>
    <lineage>
        <taxon>Eukaryota</taxon>
        <taxon>Viridiplantae</taxon>
        <taxon>Chlorophyta</taxon>
        <taxon>core chlorophytes</taxon>
        <taxon>Chlorophyceae</taxon>
        <taxon>CS clade</taxon>
        <taxon>Chlamydomonadales</taxon>
        <taxon>Haematococcaceae</taxon>
        <taxon>Haematococcus</taxon>
    </lineage>
</organism>
<comment type="caution">
    <text evidence="1">The sequence shown here is derived from an EMBL/GenBank/DDBJ whole genome shotgun (WGS) entry which is preliminary data.</text>
</comment>
<evidence type="ECO:0000313" key="2">
    <source>
        <dbReference type="Proteomes" id="UP000485058"/>
    </source>
</evidence>
<proteinExistence type="predicted"/>
<evidence type="ECO:0000313" key="1">
    <source>
        <dbReference type="EMBL" id="GFH23363.1"/>
    </source>
</evidence>
<reference evidence="1 2" key="1">
    <citation type="submission" date="2020-02" db="EMBL/GenBank/DDBJ databases">
        <title>Draft genome sequence of Haematococcus lacustris strain NIES-144.</title>
        <authorList>
            <person name="Morimoto D."/>
            <person name="Nakagawa S."/>
            <person name="Yoshida T."/>
            <person name="Sawayama S."/>
        </authorList>
    </citation>
    <scope>NUCLEOTIDE SEQUENCE [LARGE SCALE GENOMIC DNA]</scope>
    <source>
        <strain evidence="1 2">NIES-144</strain>
    </source>
</reference>
<dbReference type="AlphaFoldDB" id="A0A699ZL09"/>
<gene>
    <name evidence="1" type="ORF">HaLaN_20965</name>
</gene>